<name>K9ZXM4_DEIPD</name>
<dbReference type="STRING" id="937777.Deipe_0844"/>
<dbReference type="RefSeq" id="WP_015234728.1">
    <property type="nucleotide sequence ID" value="NC_019793.1"/>
</dbReference>
<evidence type="ECO:0000313" key="1">
    <source>
        <dbReference type="EMBL" id="AFZ66418.1"/>
    </source>
</evidence>
<dbReference type="HOGENOM" id="CLU_721051_0_0_0"/>
<dbReference type="KEGG" id="dpd:Deipe_0844"/>
<dbReference type="AlphaFoldDB" id="K9ZXM4"/>
<reference evidence="2" key="1">
    <citation type="submission" date="2012-03" db="EMBL/GenBank/DDBJ databases">
        <title>Complete sequence of chromosome of Deinococcus peraridilitoris DSM 19664.</title>
        <authorList>
            <person name="Lucas S."/>
            <person name="Copeland A."/>
            <person name="Lapidus A."/>
            <person name="Glavina del Rio T."/>
            <person name="Dalin E."/>
            <person name="Tice H."/>
            <person name="Bruce D."/>
            <person name="Goodwin L."/>
            <person name="Pitluck S."/>
            <person name="Peters L."/>
            <person name="Mikhailova N."/>
            <person name="Lu M."/>
            <person name="Kyrpides N."/>
            <person name="Mavromatis K."/>
            <person name="Ivanova N."/>
            <person name="Brettin T."/>
            <person name="Detter J.C."/>
            <person name="Han C."/>
            <person name="Larimer F."/>
            <person name="Land M."/>
            <person name="Hauser L."/>
            <person name="Markowitz V."/>
            <person name="Cheng J.-F."/>
            <person name="Hugenholtz P."/>
            <person name="Woyke T."/>
            <person name="Wu D."/>
            <person name="Pukall R."/>
            <person name="Steenblock K."/>
            <person name="Brambilla E."/>
            <person name="Klenk H.-P."/>
            <person name="Eisen J.A."/>
        </authorList>
    </citation>
    <scope>NUCLEOTIDE SEQUENCE [LARGE SCALE GENOMIC DNA]</scope>
    <source>
        <strain evidence="2">DSM 19664 / LMG 22246 / CIP 109416 / KR-200</strain>
    </source>
</reference>
<proteinExistence type="predicted"/>
<protein>
    <recommendedName>
        <fullName evidence="3">Glucose/sorbosone dehydrogenase</fullName>
    </recommendedName>
</protein>
<evidence type="ECO:0000313" key="2">
    <source>
        <dbReference type="Proteomes" id="UP000010467"/>
    </source>
</evidence>
<sequence length="383" mass="39864">MPVPNPLRRLATVALCAALTACTGTEESGRAFNVVVQDGETTLRLVGVQDTGAPSASAPVTTASRVTDLATVEAGFLLGVAFTDRLELRGANATTPVRTIGAVVPAGTPGASPAPDYNRNGLPDYVPCYRQVEPNQSGTRLALFSDIGANNDLGCPAGAREQWVALYASSGTLLFNALLPAPLTTDPRDVHLAVLGEDLFVARRSGALEVSEIDRIRADGNPNDGVVRAQVDVLNTSTPLIRDLAVLGSTLYAATEAGVRTVAASGVLGDPVAGFTERADRLWTAQGILAAWNGNPTGSTGTLTLRYRSGDDFTSTLVLTSTSLQNLRDVVIGPDGYLYVILPGSVQRYDLSGFSRGNIRTPSPEAVSSGLQGDARAAAYVVP</sequence>
<accession>K9ZXM4</accession>
<evidence type="ECO:0008006" key="3">
    <source>
        <dbReference type="Google" id="ProtNLM"/>
    </source>
</evidence>
<dbReference type="OrthoDB" id="74041at2"/>
<dbReference type="EMBL" id="CP003382">
    <property type="protein sequence ID" value="AFZ66418.1"/>
    <property type="molecule type" value="Genomic_DNA"/>
</dbReference>
<organism evidence="1 2">
    <name type="scientific">Deinococcus peraridilitoris (strain DSM 19664 / LMG 22246 / CIP 109416 / KR-200)</name>
    <dbReference type="NCBI Taxonomy" id="937777"/>
    <lineage>
        <taxon>Bacteria</taxon>
        <taxon>Thermotogati</taxon>
        <taxon>Deinococcota</taxon>
        <taxon>Deinococci</taxon>
        <taxon>Deinococcales</taxon>
        <taxon>Deinococcaceae</taxon>
        <taxon>Deinococcus</taxon>
    </lineage>
</organism>
<dbReference type="Proteomes" id="UP000010467">
    <property type="component" value="Chromosome"/>
</dbReference>
<keyword evidence="2" id="KW-1185">Reference proteome</keyword>
<gene>
    <name evidence="1" type="ordered locus">Deipe_0844</name>
</gene>
<dbReference type="PATRIC" id="fig|937777.3.peg.851"/>